<dbReference type="Proteomes" id="UP000190648">
    <property type="component" value="Unassembled WGS sequence"/>
</dbReference>
<comment type="caution">
    <text evidence="3">The sequence shown here is derived from an EMBL/GenBank/DDBJ whole genome shotgun (WGS) entry which is preliminary data.</text>
</comment>
<dbReference type="AlphaFoldDB" id="A0A1V4KG49"/>
<feature type="transmembrane region" description="Helical" evidence="2">
    <location>
        <begin position="58"/>
        <end position="86"/>
    </location>
</feature>
<gene>
    <name evidence="3" type="primary">OPRK1</name>
    <name evidence="3" type="ORF">AV530_006340</name>
</gene>
<organism evidence="3 4">
    <name type="scientific">Patagioenas fasciata monilis</name>
    <dbReference type="NCBI Taxonomy" id="372326"/>
    <lineage>
        <taxon>Eukaryota</taxon>
        <taxon>Metazoa</taxon>
        <taxon>Chordata</taxon>
        <taxon>Craniata</taxon>
        <taxon>Vertebrata</taxon>
        <taxon>Euteleostomi</taxon>
        <taxon>Archelosauria</taxon>
        <taxon>Archosauria</taxon>
        <taxon>Dinosauria</taxon>
        <taxon>Saurischia</taxon>
        <taxon>Theropoda</taxon>
        <taxon>Coelurosauria</taxon>
        <taxon>Aves</taxon>
        <taxon>Neognathae</taxon>
        <taxon>Neoaves</taxon>
        <taxon>Columbimorphae</taxon>
        <taxon>Columbiformes</taxon>
        <taxon>Columbidae</taxon>
        <taxon>Patagioenas</taxon>
    </lineage>
</organism>
<dbReference type="OrthoDB" id="6076970at2759"/>
<evidence type="ECO:0000256" key="1">
    <source>
        <dbReference type="SAM" id="MobiDB-lite"/>
    </source>
</evidence>
<proteinExistence type="predicted"/>
<name>A0A1V4KG49_PATFA</name>
<sequence>MDAPVQIFREEPDSTCSPGPCRPPSTSSSWILGWMDYESNATRAFEDTQHNHTSISPAIPIIITAVYSVVFVVGLVGNSLVMFVIIR</sequence>
<keyword evidence="2" id="KW-1133">Transmembrane helix</keyword>
<reference evidence="3 4" key="1">
    <citation type="submission" date="2016-02" db="EMBL/GenBank/DDBJ databases">
        <title>Band-tailed pigeon sequencing and assembly.</title>
        <authorList>
            <person name="Soares A.E."/>
            <person name="Novak B.J."/>
            <person name="Rice E.S."/>
            <person name="O'Connell B."/>
            <person name="Chang D."/>
            <person name="Weber S."/>
            <person name="Shapiro B."/>
        </authorList>
    </citation>
    <scope>NUCLEOTIDE SEQUENCE [LARGE SCALE GENOMIC DNA]</scope>
    <source>
        <strain evidence="3">BTP2013</strain>
        <tissue evidence="3">Blood</tissue>
    </source>
</reference>
<keyword evidence="4" id="KW-1185">Reference proteome</keyword>
<protein>
    <submittedName>
        <fullName evidence="3">Kappa-type opioid receptor isoform B</fullName>
    </submittedName>
</protein>
<dbReference type="SUPFAM" id="SSF81321">
    <property type="entry name" value="Family A G protein-coupled receptor-like"/>
    <property type="match status" value="1"/>
</dbReference>
<accession>A0A1V4KG49</accession>
<evidence type="ECO:0000313" key="3">
    <source>
        <dbReference type="EMBL" id="OPJ83450.1"/>
    </source>
</evidence>
<keyword evidence="2" id="KW-0472">Membrane</keyword>
<feature type="region of interest" description="Disordered" evidence="1">
    <location>
        <begin position="1"/>
        <end position="26"/>
    </location>
</feature>
<dbReference type="EMBL" id="LSYS01003169">
    <property type="protein sequence ID" value="OPJ83450.1"/>
    <property type="molecule type" value="Genomic_DNA"/>
</dbReference>
<keyword evidence="2" id="KW-0812">Transmembrane</keyword>
<dbReference type="Gene3D" id="6.20.400.20">
    <property type="match status" value="1"/>
</dbReference>
<keyword evidence="3" id="KW-0675">Receptor</keyword>
<evidence type="ECO:0000256" key="2">
    <source>
        <dbReference type="SAM" id="Phobius"/>
    </source>
</evidence>
<evidence type="ECO:0000313" key="4">
    <source>
        <dbReference type="Proteomes" id="UP000190648"/>
    </source>
</evidence>